<dbReference type="AlphaFoldDB" id="G8TSK6"/>
<dbReference type="EMBL" id="CP003179">
    <property type="protein sequence ID" value="AEW06698.1"/>
    <property type="molecule type" value="Genomic_DNA"/>
</dbReference>
<organism evidence="1 2">
    <name type="scientific">Sulfobacillus acidophilus (strain ATCC 700253 / DSM 10332 / NAL)</name>
    <dbReference type="NCBI Taxonomy" id="679936"/>
    <lineage>
        <taxon>Bacteria</taxon>
        <taxon>Bacillati</taxon>
        <taxon>Bacillota</taxon>
        <taxon>Clostridia</taxon>
        <taxon>Eubacteriales</taxon>
        <taxon>Clostridiales Family XVII. Incertae Sedis</taxon>
        <taxon>Sulfobacillus</taxon>
    </lineage>
</organism>
<reference evidence="2" key="1">
    <citation type="submission" date="2011-12" db="EMBL/GenBank/DDBJ databases">
        <title>The complete genome of chromosome of Sulfobacillus acidophilus DSM 10332.</title>
        <authorList>
            <person name="Lucas S."/>
            <person name="Han J."/>
            <person name="Lapidus A."/>
            <person name="Bruce D."/>
            <person name="Goodwin L."/>
            <person name="Pitluck S."/>
            <person name="Peters L."/>
            <person name="Kyrpides N."/>
            <person name="Mavromatis K."/>
            <person name="Ivanova N."/>
            <person name="Mikhailova N."/>
            <person name="Chertkov O."/>
            <person name="Saunders E."/>
            <person name="Detter J.C."/>
            <person name="Tapia R."/>
            <person name="Han C."/>
            <person name="Land M."/>
            <person name="Hauser L."/>
            <person name="Markowitz V."/>
            <person name="Cheng J.-F."/>
            <person name="Hugenholtz P."/>
            <person name="Woyke T."/>
            <person name="Wu D."/>
            <person name="Pukall R."/>
            <person name="Gehrich-Schroeter G."/>
            <person name="Schneider S."/>
            <person name="Klenk H.-P."/>
            <person name="Eisen J.A."/>
        </authorList>
    </citation>
    <scope>NUCLEOTIDE SEQUENCE [LARGE SCALE GENOMIC DNA]</scope>
    <source>
        <strain evidence="2">ATCC 700253 / DSM 10332 / NAL</strain>
    </source>
</reference>
<dbReference type="Proteomes" id="UP000005439">
    <property type="component" value="Chromosome"/>
</dbReference>
<gene>
    <name evidence="1" type="ordered locus">Sulac_3252</name>
</gene>
<keyword evidence="2" id="KW-1185">Reference proteome</keyword>
<dbReference type="KEGG" id="sap:Sulac_3252"/>
<evidence type="ECO:0000313" key="2">
    <source>
        <dbReference type="Proteomes" id="UP000005439"/>
    </source>
</evidence>
<proteinExistence type="predicted"/>
<dbReference type="HOGENOM" id="CLU_086982_0_0_9"/>
<evidence type="ECO:0000313" key="1">
    <source>
        <dbReference type="EMBL" id="AEW06698.1"/>
    </source>
</evidence>
<accession>G8TSK6</accession>
<protein>
    <submittedName>
        <fullName evidence="1">Uncharacterized protein</fullName>
    </submittedName>
</protein>
<reference evidence="1 2" key="2">
    <citation type="journal article" date="2012" name="Stand. Genomic Sci.">
        <title>Complete genome sequence of the moderately thermophilic mineral-sulfide-oxidizing firmicute Sulfobacillus acidophilus type strain (NAL(T)).</title>
        <authorList>
            <person name="Anderson I."/>
            <person name="Chertkov O."/>
            <person name="Chen A."/>
            <person name="Saunders E."/>
            <person name="Lapidus A."/>
            <person name="Nolan M."/>
            <person name="Lucas S."/>
            <person name="Hammon N."/>
            <person name="Deshpande S."/>
            <person name="Cheng J.F."/>
            <person name="Han C."/>
            <person name="Tapia R."/>
            <person name="Goodwin L.A."/>
            <person name="Pitluck S."/>
            <person name="Liolios K."/>
            <person name="Pagani I."/>
            <person name="Ivanova N."/>
            <person name="Mikhailova N."/>
            <person name="Pati A."/>
            <person name="Palaniappan K."/>
            <person name="Land M."/>
            <person name="Pan C."/>
            <person name="Rohde M."/>
            <person name="Pukall R."/>
            <person name="Goker M."/>
            <person name="Detter J.C."/>
            <person name="Woyke T."/>
            <person name="Bristow J."/>
            <person name="Eisen J.A."/>
            <person name="Markowitz V."/>
            <person name="Hugenholtz P."/>
            <person name="Kyrpides N.C."/>
            <person name="Klenk H.P."/>
            <person name="Mavromatis K."/>
        </authorList>
    </citation>
    <scope>NUCLEOTIDE SEQUENCE [LARGE SCALE GENOMIC DNA]</scope>
    <source>
        <strain evidence="2">ATCC 700253 / DSM 10332 / NAL</strain>
    </source>
</reference>
<dbReference type="PATRIC" id="fig|679936.5.peg.3363"/>
<sequence length="213" mass="25031">MTVTEIWYQGTENDWNRALEQYWSRVKPENLRLEREMDSLDPQKVKTMTTEDFYDFLYHKYFVWKYTAKNRLATTRKQLIRYRTEPEAWERLGLIHKRLFTLNPEDIESDLTLAHSIHGLGVAGASGLLSLLYPAYFGTVDQFVVAGLHQVPDLVSNLPPNKKDRSLTIQDGITLIIIFRQKAADLNRRFHTTSWTPRKIDMVLWTLRDDDTP</sequence>
<name>G8TSK6_SULAD</name>